<evidence type="ECO:0000313" key="14">
    <source>
        <dbReference type="EMBL" id="QDY88091.1"/>
    </source>
</evidence>
<keyword evidence="8" id="KW-0963">Cytoplasm</keyword>
<evidence type="ECO:0000256" key="6">
    <source>
        <dbReference type="ARBA" id="ARBA00022777"/>
    </source>
</evidence>
<proteinExistence type="inferred from homology"/>
<dbReference type="EC" id="2.7.1.21" evidence="2 8"/>
<evidence type="ECO:0000256" key="9">
    <source>
        <dbReference type="PIRSR" id="PIRSR035805-1"/>
    </source>
</evidence>
<sequence>MFLKYPDGTLEVITGPMFAGKTEELLKRINILSIAKINTLIIKPRFDTRFSFDNIVSRNGKFVKAINIEKPSEILEHFDKSFKSVAIDEVHFFDDEIIDVINKLTNNGVRVIVSGLDMDYMMRPFGVVPKLLAIADEVSKLKSVCVVCHSAAAFSFRKDNSTEIRLLGDNEYEARCRHCHVLGTKIKKGRL</sequence>
<evidence type="ECO:0000256" key="8">
    <source>
        <dbReference type="HAMAP-Rule" id="MF_00124"/>
    </source>
</evidence>
<organism evidence="13 16">
    <name type="scientific">Mycoplasma anserisalpingitidis</name>
    <dbReference type="NCBI Taxonomy" id="519450"/>
    <lineage>
        <taxon>Bacteria</taxon>
        <taxon>Bacillati</taxon>
        <taxon>Mycoplasmatota</taxon>
        <taxon>Mollicutes</taxon>
        <taxon>Mycoplasmataceae</taxon>
        <taxon>Mycoplasma</taxon>
    </lineage>
</organism>
<dbReference type="PANTHER" id="PTHR11441:SF0">
    <property type="entry name" value="THYMIDINE KINASE, CYTOSOLIC"/>
    <property type="match status" value="1"/>
</dbReference>
<dbReference type="GO" id="GO:0071897">
    <property type="term" value="P:DNA biosynthetic process"/>
    <property type="evidence" value="ECO:0007669"/>
    <property type="project" value="UniProtKB-KW"/>
</dbReference>
<comment type="catalytic activity">
    <reaction evidence="8 11">
        <text>thymidine + ATP = dTMP + ADP + H(+)</text>
        <dbReference type="Rhea" id="RHEA:19129"/>
        <dbReference type="ChEBI" id="CHEBI:15378"/>
        <dbReference type="ChEBI" id="CHEBI:17748"/>
        <dbReference type="ChEBI" id="CHEBI:30616"/>
        <dbReference type="ChEBI" id="CHEBI:63528"/>
        <dbReference type="ChEBI" id="CHEBI:456216"/>
        <dbReference type="EC" id="2.7.1.21"/>
    </reaction>
</comment>
<evidence type="ECO:0000256" key="5">
    <source>
        <dbReference type="ARBA" id="ARBA00022741"/>
    </source>
</evidence>
<dbReference type="EMBL" id="CP042295">
    <property type="protein sequence ID" value="QDY86990.1"/>
    <property type="molecule type" value="Genomic_DNA"/>
</dbReference>
<dbReference type="SUPFAM" id="SSF57716">
    <property type="entry name" value="Glucocorticoid receptor-like (DNA-binding domain)"/>
    <property type="match status" value="1"/>
</dbReference>
<protein>
    <recommendedName>
        <fullName evidence="2 8">Thymidine kinase</fullName>
        <ecNumber evidence="2 8">2.7.1.21</ecNumber>
    </recommendedName>
</protein>
<comment type="subcellular location">
    <subcellularLocation>
        <location evidence="8">Cytoplasm</location>
    </subcellularLocation>
</comment>
<dbReference type="GO" id="GO:0046104">
    <property type="term" value="P:thymidine metabolic process"/>
    <property type="evidence" value="ECO:0007669"/>
    <property type="project" value="TreeGrafter"/>
</dbReference>
<feature type="binding site" evidence="8">
    <location>
        <position position="145"/>
    </location>
    <ligand>
        <name>Zn(2+)</name>
        <dbReference type="ChEBI" id="CHEBI:29105"/>
    </ligand>
</feature>
<feature type="binding site" evidence="8">
    <location>
        <position position="148"/>
    </location>
    <ligand>
        <name>Zn(2+)</name>
        <dbReference type="ChEBI" id="CHEBI:29105"/>
    </ligand>
</feature>
<reference evidence="15" key="2">
    <citation type="submission" date="2019-07" db="EMBL/GenBank/DDBJ databases">
        <title>Complete genome sequences of three Mycoplasma sp. 1220 strains.</title>
        <authorList>
            <person name="Grozner D."/>
            <person name="Forro B."/>
            <person name="Kovacs A.B."/>
            <person name="Marton S."/>
            <person name="Banyai K."/>
            <person name="Kreizinger Z."/>
            <person name="Sulyok K.M."/>
            <person name="Gyuranecz M."/>
        </authorList>
    </citation>
    <scope>NUCLEOTIDE SEQUENCE [LARGE SCALE GENOMIC DNA]</scope>
    <source>
        <strain evidence="15">MYCAV93</strain>
    </source>
</reference>
<evidence type="ECO:0000256" key="7">
    <source>
        <dbReference type="ARBA" id="ARBA00022840"/>
    </source>
</evidence>
<dbReference type="Proteomes" id="UP000317512">
    <property type="component" value="Chromosome"/>
</dbReference>
<dbReference type="HAMAP" id="MF_00124">
    <property type="entry name" value="Thymidine_kinase"/>
    <property type="match status" value="1"/>
</dbReference>
<evidence type="ECO:0000256" key="10">
    <source>
        <dbReference type="PIRSR" id="PIRSR035805-2"/>
    </source>
</evidence>
<gene>
    <name evidence="8" type="primary">tdk</name>
    <name evidence="14" type="ORF">FOY43_00190</name>
    <name evidence="13" type="ORF">FRW55_02345</name>
</gene>
<dbReference type="InterPro" id="IPR027417">
    <property type="entry name" value="P-loop_NTPase"/>
</dbReference>
<dbReference type="NCBIfam" id="NF003296">
    <property type="entry name" value="PRK04296.1-1"/>
    <property type="match status" value="1"/>
</dbReference>
<dbReference type="OrthoDB" id="9781579at2"/>
<dbReference type="GO" id="GO:0005524">
    <property type="term" value="F:ATP binding"/>
    <property type="evidence" value="ECO:0007669"/>
    <property type="project" value="UniProtKB-UniRule"/>
</dbReference>
<dbReference type="InterPro" id="IPR001267">
    <property type="entry name" value="Thymidine_kinase"/>
</dbReference>
<evidence type="ECO:0000256" key="3">
    <source>
        <dbReference type="ARBA" id="ARBA00022634"/>
    </source>
</evidence>
<evidence type="ECO:0000313" key="16">
    <source>
        <dbReference type="Proteomes" id="UP000318927"/>
    </source>
</evidence>
<dbReference type="Gene3D" id="3.30.60.20">
    <property type="match status" value="1"/>
</dbReference>
<dbReference type="GO" id="GO:0008270">
    <property type="term" value="F:zinc ion binding"/>
    <property type="evidence" value="ECO:0007669"/>
    <property type="project" value="UniProtKB-UniRule"/>
</dbReference>
<feature type="binding site" evidence="10">
    <location>
        <position position="172"/>
    </location>
    <ligand>
        <name>substrate</name>
    </ligand>
</feature>
<reference evidence="13 16" key="1">
    <citation type="journal article" date="2019" name="Microbiol. Resour. Announc.">
        <title>Complete Genome Sequences of Three Mycoplasma anserisalpingitis (Mycoplasma sp. 1220) Strains.</title>
        <authorList>
            <person name="Grozner D."/>
            <person name="Forro B."/>
            <person name="Kovacs A.B."/>
            <person name="Marton S."/>
            <person name="Banyai K."/>
            <person name="Kreizinger Z."/>
            <person name="Sulyok K.M."/>
            <person name="Gyuranecz M."/>
        </authorList>
    </citation>
    <scope>NUCLEOTIDE SEQUENCE [LARGE SCALE GENOMIC DNA]</scope>
    <source>
        <strain evidence="13 16">ATCC:BAA-2147</strain>
        <strain evidence="14">MYCAV93</strain>
    </source>
</reference>
<keyword evidence="4 8" id="KW-0808">Transferase</keyword>
<keyword evidence="16" id="KW-1185">Reference proteome</keyword>
<dbReference type="Gene3D" id="3.40.50.300">
    <property type="entry name" value="P-loop containing nucleotide triphosphate hydrolases"/>
    <property type="match status" value="1"/>
</dbReference>
<dbReference type="AlphaFoldDB" id="A0A5B8K8F8"/>
<dbReference type="RefSeq" id="WP_146308430.1">
    <property type="nucleotide sequence ID" value="NZ_CP041663.1"/>
</dbReference>
<dbReference type="GO" id="GO:0004797">
    <property type="term" value="F:thymidine kinase activity"/>
    <property type="evidence" value="ECO:0007669"/>
    <property type="project" value="UniProtKB-UniRule"/>
</dbReference>
<keyword evidence="5 8" id="KW-0547">Nucleotide-binding</keyword>
<evidence type="ECO:0000256" key="4">
    <source>
        <dbReference type="ARBA" id="ARBA00022679"/>
    </source>
</evidence>
<feature type="binding site" evidence="8">
    <location>
        <position position="176"/>
    </location>
    <ligand>
        <name>Zn(2+)</name>
        <dbReference type="ChEBI" id="CHEBI:29105"/>
    </ligand>
</feature>
<evidence type="ECO:0000256" key="12">
    <source>
        <dbReference type="RuleBase" id="RU004165"/>
    </source>
</evidence>
<comment type="subunit">
    <text evidence="8">Homotetramer.</text>
</comment>
<dbReference type="SUPFAM" id="SSF52540">
    <property type="entry name" value="P-loop containing nucleoside triphosphate hydrolases"/>
    <property type="match status" value="1"/>
</dbReference>
<evidence type="ECO:0000313" key="15">
    <source>
        <dbReference type="Proteomes" id="UP000317512"/>
    </source>
</evidence>
<dbReference type="Pfam" id="PF00265">
    <property type="entry name" value="TK"/>
    <property type="match status" value="1"/>
</dbReference>
<dbReference type="PIRSF" id="PIRSF035805">
    <property type="entry name" value="TK_cell"/>
    <property type="match status" value="1"/>
</dbReference>
<dbReference type="KEGG" id="mans:FRW55_02345"/>
<feature type="active site" description="Proton acceptor" evidence="8 9">
    <location>
        <position position="89"/>
    </location>
</feature>
<evidence type="ECO:0000256" key="11">
    <source>
        <dbReference type="RuleBase" id="RU000544"/>
    </source>
</evidence>
<keyword evidence="7 8" id="KW-0067">ATP-binding</keyword>
<keyword evidence="8" id="KW-0862">Zinc</keyword>
<name>A0A5B8K8F8_9MOLU</name>
<dbReference type="GO" id="GO:0005829">
    <property type="term" value="C:cytosol"/>
    <property type="evidence" value="ECO:0007669"/>
    <property type="project" value="TreeGrafter"/>
</dbReference>
<evidence type="ECO:0000256" key="1">
    <source>
        <dbReference type="ARBA" id="ARBA00007587"/>
    </source>
</evidence>
<comment type="similarity">
    <text evidence="1 8 12">Belongs to the thymidine kinase family.</text>
</comment>
<dbReference type="EMBL" id="CP041663">
    <property type="protein sequence ID" value="QDY88091.1"/>
    <property type="molecule type" value="Genomic_DNA"/>
</dbReference>
<feature type="binding site" evidence="8">
    <location>
        <position position="179"/>
    </location>
    <ligand>
        <name>Zn(2+)</name>
        <dbReference type="ChEBI" id="CHEBI:29105"/>
    </ligand>
</feature>
<dbReference type="PANTHER" id="PTHR11441">
    <property type="entry name" value="THYMIDINE KINASE"/>
    <property type="match status" value="1"/>
</dbReference>
<dbReference type="Proteomes" id="UP000318927">
    <property type="component" value="Chromosome"/>
</dbReference>
<keyword evidence="3 8" id="KW-0237">DNA synthesis</keyword>
<feature type="binding site" evidence="8">
    <location>
        <begin position="88"/>
        <end position="91"/>
    </location>
    <ligand>
        <name>ATP</name>
        <dbReference type="ChEBI" id="CHEBI:30616"/>
    </ligand>
</feature>
<evidence type="ECO:0000256" key="2">
    <source>
        <dbReference type="ARBA" id="ARBA00012118"/>
    </source>
</evidence>
<evidence type="ECO:0000313" key="13">
    <source>
        <dbReference type="EMBL" id="QDY86990.1"/>
    </source>
</evidence>
<keyword evidence="8" id="KW-0479">Metal-binding</keyword>
<feature type="binding site" evidence="8">
    <location>
        <begin position="15"/>
        <end position="22"/>
    </location>
    <ligand>
        <name>ATP</name>
        <dbReference type="ChEBI" id="CHEBI:30616"/>
    </ligand>
</feature>
<keyword evidence="6 8" id="KW-0418">Kinase</keyword>
<accession>A0A5B8K8F8</accession>